<dbReference type="InterPro" id="IPR045372">
    <property type="entry name" value="YidB"/>
</dbReference>
<dbReference type="Gene3D" id="1.10.10.690">
    <property type="entry name" value="YidB-like"/>
    <property type="match status" value="1"/>
</dbReference>
<accession>C7RM47</accession>
<protein>
    <recommendedName>
        <fullName evidence="2">DUF937 domain-containing protein</fullName>
    </recommendedName>
</protein>
<gene>
    <name evidence="1" type="ordered locus">CAP2UW1_2000</name>
</gene>
<dbReference type="AlphaFoldDB" id="C7RM47"/>
<evidence type="ECO:0008006" key="2">
    <source>
        <dbReference type="Google" id="ProtNLM"/>
    </source>
</evidence>
<dbReference type="STRING" id="522306.CAP2UW1_2000"/>
<dbReference type="InterPro" id="IPR027405">
    <property type="entry name" value="YidB-like"/>
</dbReference>
<organism evidence="1">
    <name type="scientific">Accumulibacter regalis</name>
    <dbReference type="NCBI Taxonomy" id="522306"/>
    <lineage>
        <taxon>Bacteria</taxon>
        <taxon>Pseudomonadati</taxon>
        <taxon>Pseudomonadota</taxon>
        <taxon>Betaproteobacteria</taxon>
        <taxon>Candidatus Accumulibacter</taxon>
    </lineage>
</organism>
<reference evidence="1" key="2">
    <citation type="submission" date="2009-09" db="EMBL/GenBank/DDBJ databases">
        <title>Complete sequence of chromosome of Candidatus Accumulibacter phosphatis clade IIA str. UW-1.</title>
        <authorList>
            <consortium name="US DOE Joint Genome Institute"/>
            <person name="Martin H.G."/>
            <person name="Ivanova N."/>
            <person name="Kunin V."/>
            <person name="Warnecke F."/>
            <person name="Barry K."/>
            <person name="He S."/>
            <person name="Salamov A."/>
            <person name="Szeto E."/>
            <person name="Dalin E."/>
            <person name="Pangilinan J.L."/>
            <person name="Lapidus A."/>
            <person name="Lowry S."/>
            <person name="Kyrpides N.C."/>
            <person name="McMahon K.D."/>
            <person name="Hugenholtz P."/>
        </authorList>
    </citation>
    <scope>NUCLEOTIDE SEQUENCE [LARGE SCALE GENOMIC DNA]</scope>
    <source>
        <strain evidence="1">UW-1</strain>
    </source>
</reference>
<name>C7RM47_ACCRE</name>
<sequence>MGLLDSVLGSVLGGQQAADATQGGGLAGMLGTLLSNPQLLQVITGLLANDGAQGGLGGLMGKFQQAGLGDVLGSWVGSGPNQPISGNQLTAVLGSDVMADLAASLGTDTGAAAGQLSQVLPGLIDQLTPSGAAPQEGLGSGGELMGMLGGLLARR</sequence>
<dbReference type="eggNOG" id="COG3753">
    <property type="taxonomic scope" value="Bacteria"/>
</dbReference>
<evidence type="ECO:0000313" key="1">
    <source>
        <dbReference type="EMBL" id="ACV35296.1"/>
    </source>
</evidence>
<dbReference type="SUPFAM" id="SSF140804">
    <property type="entry name" value="YidB-like"/>
    <property type="match status" value="1"/>
</dbReference>
<dbReference type="OrthoDB" id="9795283at2"/>
<dbReference type="HOGENOM" id="CLU_084747_4_0_4"/>
<proteinExistence type="predicted"/>
<dbReference type="EMBL" id="CP001715">
    <property type="protein sequence ID" value="ACV35296.1"/>
    <property type="molecule type" value="Genomic_DNA"/>
</dbReference>
<dbReference type="KEGG" id="app:CAP2UW1_2000"/>
<reference evidence="1" key="1">
    <citation type="submission" date="2009-08" db="EMBL/GenBank/DDBJ databases">
        <authorList>
            <consortium name="US DOE Joint Genome Institute"/>
            <person name="Lucas S."/>
            <person name="Copeland A."/>
            <person name="Lapidus A."/>
            <person name="Glavina del Rio T."/>
            <person name="Dalin E."/>
            <person name="Tice H."/>
            <person name="Bruce D."/>
            <person name="Barry K."/>
            <person name="Pitluck S."/>
            <person name="Lowry S."/>
            <person name="Larimer F."/>
            <person name="Land M."/>
            <person name="Hauser L."/>
            <person name="Kyrpides N."/>
            <person name="Ivanova N."/>
            <person name="McMahon K.D."/>
            <person name="Hugenholtz P."/>
        </authorList>
    </citation>
    <scope>NUCLEOTIDE SEQUENCE</scope>
    <source>
        <strain evidence="1">UW-1</strain>
    </source>
</reference>
<dbReference type="Pfam" id="PF20159">
    <property type="entry name" value="YidB"/>
    <property type="match status" value="1"/>
</dbReference>